<dbReference type="CDD" id="cd00609">
    <property type="entry name" value="AAT_like"/>
    <property type="match status" value="1"/>
</dbReference>
<keyword evidence="2 6" id="KW-0032">Aminotransferase</keyword>
<dbReference type="Proteomes" id="UP000509623">
    <property type="component" value="Chromosome"/>
</dbReference>
<evidence type="ECO:0000313" key="7">
    <source>
        <dbReference type="EMBL" id="QKO31005.1"/>
    </source>
</evidence>
<dbReference type="SUPFAM" id="SSF53383">
    <property type="entry name" value="PLP-dependent transferases"/>
    <property type="match status" value="1"/>
</dbReference>
<dbReference type="Gene3D" id="3.40.640.10">
    <property type="entry name" value="Type I PLP-dependent aspartate aminotransferase-like (Major domain)"/>
    <property type="match status" value="1"/>
</dbReference>
<feature type="domain" description="Aminotransferase class I/classII large" evidence="5">
    <location>
        <begin position="23"/>
        <end position="343"/>
    </location>
</feature>
<dbReference type="AlphaFoldDB" id="A0A859DQP2"/>
<dbReference type="Pfam" id="PF00155">
    <property type="entry name" value="Aminotran_1_2"/>
    <property type="match status" value="1"/>
</dbReference>
<keyword evidence="3 6" id="KW-0808">Transferase</keyword>
<name>A0A859DQP2_9FIRM</name>
<dbReference type="PANTHER" id="PTHR42885">
    <property type="entry name" value="HISTIDINOL-PHOSPHATE AMINOTRANSFERASE-RELATED"/>
    <property type="match status" value="1"/>
</dbReference>
<gene>
    <name evidence="6" type="ORF">GJQ69_05180</name>
    <name evidence="7" type="ORF">GKP14_08370</name>
</gene>
<reference evidence="7" key="2">
    <citation type="journal article" date="2021" name="Appl. Environ. Microbiol.">
        <title>Adaptability of a Caproate-Producing Bacterium Contributes to Its Dominance in an Anaerobic Fermentation System.</title>
        <authorList>
            <person name="Wang H."/>
            <person name="Gu Y."/>
            <person name="Zhou W."/>
            <person name="Zhao D."/>
            <person name="Qiao Z."/>
            <person name="Zheng J."/>
            <person name="Gao J."/>
            <person name="Chen X."/>
            <person name="Ren C."/>
            <person name="Xu Y."/>
        </authorList>
    </citation>
    <scope>NUCLEOTIDE SEQUENCE</scope>
    <source>
        <strain evidence="7">JNU-WLY1368</strain>
    </source>
</reference>
<evidence type="ECO:0000313" key="8">
    <source>
        <dbReference type="Proteomes" id="UP000501316"/>
    </source>
</evidence>
<dbReference type="InterPro" id="IPR015424">
    <property type="entry name" value="PyrdxlP-dep_Trfase"/>
</dbReference>
<evidence type="ECO:0000313" key="6">
    <source>
        <dbReference type="EMBL" id="QKN23924.1"/>
    </source>
</evidence>
<keyword evidence="4" id="KW-0663">Pyridoxal phosphate</keyword>
<dbReference type="EMBL" id="CP046161">
    <property type="protein sequence ID" value="QKO31005.1"/>
    <property type="molecule type" value="Genomic_DNA"/>
</dbReference>
<dbReference type="KEGG" id="clf:GJQ69_05180"/>
<protein>
    <submittedName>
        <fullName evidence="6">Aminotransferase class I/II-fold pyridoxal phosphate-dependent enzyme</fullName>
    </submittedName>
</protein>
<organism evidence="6 8">
    <name type="scientific">Caproicibacterium lactatifermentans</name>
    <dbReference type="NCBI Taxonomy" id="2666138"/>
    <lineage>
        <taxon>Bacteria</taxon>
        <taxon>Bacillati</taxon>
        <taxon>Bacillota</taxon>
        <taxon>Clostridia</taxon>
        <taxon>Eubacteriales</taxon>
        <taxon>Oscillospiraceae</taxon>
        <taxon>Caproicibacterium</taxon>
    </lineage>
</organism>
<accession>A0A859DQP2</accession>
<dbReference type="InterPro" id="IPR015422">
    <property type="entry name" value="PyrdxlP-dep_Trfase_small"/>
</dbReference>
<keyword evidence="9" id="KW-1185">Reference proteome</keyword>
<dbReference type="InterPro" id="IPR004839">
    <property type="entry name" value="Aminotransferase_I/II_large"/>
</dbReference>
<dbReference type="Gene3D" id="3.90.1150.10">
    <property type="entry name" value="Aspartate Aminotransferase, domain 1"/>
    <property type="match status" value="1"/>
</dbReference>
<evidence type="ECO:0000313" key="9">
    <source>
        <dbReference type="Proteomes" id="UP000509623"/>
    </source>
</evidence>
<evidence type="ECO:0000256" key="4">
    <source>
        <dbReference type="ARBA" id="ARBA00022898"/>
    </source>
</evidence>
<sequence length="362" mass="40232">MAYKINGKLRGLKPYVPTQEITGVIHLDANESFLNLTPQLIQDAADAVQNTAFNRYPDPYAADLCQAFGNYYGVNATHVTAGNGSDELISLLISNFLMKGETIVTTAPDFSMYTFYPKLAETNDVEAVKGNSFSITPQKLIDTVKKSNARMLLFSNPCNPTSLGFTREEVVQIIESLPDVLTVVDEAYMDFWEQTQSVLGLESRYDNLVILKTCSKMGLAALRLGFSVSNEKLTGLLHSAKSPYNVNSLTQEIGALVLGEKKCLQSHIKQIQQSRDSLLHGIEEILFRYPGAFQLYRSCTNFVTFRFPEAEQLYTYLMECGISARQFPGFLRITAGAPAENQAFLAVMESFFHKKSTLEKGG</sequence>
<proteinExistence type="predicted"/>
<dbReference type="PANTHER" id="PTHR42885:SF2">
    <property type="entry name" value="HISTIDINOL-PHOSPHATE AMINOTRANSFERASE"/>
    <property type="match status" value="1"/>
</dbReference>
<dbReference type="GO" id="GO:0008483">
    <property type="term" value="F:transaminase activity"/>
    <property type="evidence" value="ECO:0007669"/>
    <property type="project" value="UniProtKB-KW"/>
</dbReference>
<evidence type="ECO:0000259" key="5">
    <source>
        <dbReference type="Pfam" id="PF00155"/>
    </source>
</evidence>
<reference evidence="7" key="3">
    <citation type="journal article" date="2022" name="Int. J. Syst. Evol. Microbiol.">
        <title>Caproicibacterium lactatifermentans sp. nov., isolated from pit clay used for the production of Chinese strong aroma-type liquor.</title>
        <authorList>
            <person name="Wang H."/>
            <person name="Gu Y."/>
            <person name="Zhao D."/>
            <person name="Qiao Z."/>
            <person name="Zheng J."/>
            <person name="Gao J."/>
            <person name="Ren C."/>
            <person name="Xu Y."/>
        </authorList>
    </citation>
    <scope>NUCLEOTIDE SEQUENCE</scope>
    <source>
        <strain evidence="7">JNU-WLY1368</strain>
    </source>
</reference>
<dbReference type="EMBL" id="CP046051">
    <property type="protein sequence ID" value="QKN23924.1"/>
    <property type="molecule type" value="Genomic_DNA"/>
</dbReference>
<evidence type="ECO:0000256" key="1">
    <source>
        <dbReference type="ARBA" id="ARBA00001933"/>
    </source>
</evidence>
<dbReference type="RefSeq" id="WP_086035746.1">
    <property type="nucleotide sequence ID" value="NZ_CP046051.1"/>
</dbReference>
<dbReference type="GO" id="GO:0030170">
    <property type="term" value="F:pyridoxal phosphate binding"/>
    <property type="evidence" value="ECO:0007669"/>
    <property type="project" value="InterPro"/>
</dbReference>
<comment type="cofactor">
    <cofactor evidence="1">
        <name>pyridoxal 5'-phosphate</name>
        <dbReference type="ChEBI" id="CHEBI:597326"/>
    </cofactor>
</comment>
<dbReference type="Proteomes" id="UP000501316">
    <property type="component" value="Chromosome"/>
</dbReference>
<evidence type="ECO:0000256" key="2">
    <source>
        <dbReference type="ARBA" id="ARBA00022576"/>
    </source>
</evidence>
<reference evidence="8 9" key="1">
    <citation type="submission" date="2019-11" db="EMBL/GenBank/DDBJ databases">
        <authorList>
            <person name="Ren C."/>
            <person name="Wang H."/>
            <person name="Xu Y."/>
        </authorList>
    </citation>
    <scope>NUCLEOTIDE SEQUENCE [LARGE SCALE GENOMIC DNA]</scope>
    <source>
        <strain evidence="9">JNU-WLY1368</strain>
        <strain evidence="6 8">LBM 19010</strain>
    </source>
</reference>
<dbReference type="InterPro" id="IPR015421">
    <property type="entry name" value="PyrdxlP-dep_Trfase_major"/>
</dbReference>
<evidence type="ECO:0000256" key="3">
    <source>
        <dbReference type="ARBA" id="ARBA00022679"/>
    </source>
</evidence>